<evidence type="ECO:0000313" key="2">
    <source>
        <dbReference type="EMBL" id="KAK1753806.1"/>
    </source>
</evidence>
<dbReference type="AlphaFoldDB" id="A0AAJ0F3S1"/>
<name>A0AAJ0F3S1_9PEZI</name>
<protein>
    <submittedName>
        <fullName evidence="2">Uncharacterized protein</fullName>
    </submittedName>
</protein>
<proteinExistence type="predicted"/>
<evidence type="ECO:0000256" key="1">
    <source>
        <dbReference type="SAM" id="SignalP"/>
    </source>
</evidence>
<sequence>MHPSAILALLSAGIALAAPLDSSIPMIYLFNIPGVTGLGNSATFVGAGTPGQCQNFPSFVKGFGRAYPLDGYTCTLYFEYSCGGSAITIGPTDEYRAKSDGAGDPPPDVPVIKSWRCSKITTGRGGTRPAGVEE</sequence>
<evidence type="ECO:0000313" key="3">
    <source>
        <dbReference type="Proteomes" id="UP001239445"/>
    </source>
</evidence>
<gene>
    <name evidence="2" type="ORF">QBC47DRAFT_387172</name>
</gene>
<comment type="caution">
    <text evidence="2">The sequence shown here is derived from an EMBL/GenBank/DDBJ whole genome shotgun (WGS) entry which is preliminary data.</text>
</comment>
<keyword evidence="3" id="KW-1185">Reference proteome</keyword>
<accession>A0AAJ0F3S1</accession>
<feature type="signal peptide" evidence="1">
    <location>
        <begin position="1"/>
        <end position="17"/>
    </location>
</feature>
<feature type="chain" id="PRO_5042527535" evidence="1">
    <location>
        <begin position="18"/>
        <end position="134"/>
    </location>
</feature>
<dbReference type="Proteomes" id="UP001239445">
    <property type="component" value="Unassembled WGS sequence"/>
</dbReference>
<keyword evidence="1" id="KW-0732">Signal</keyword>
<organism evidence="2 3">
    <name type="scientific">Echria macrotheca</name>
    <dbReference type="NCBI Taxonomy" id="438768"/>
    <lineage>
        <taxon>Eukaryota</taxon>
        <taxon>Fungi</taxon>
        <taxon>Dikarya</taxon>
        <taxon>Ascomycota</taxon>
        <taxon>Pezizomycotina</taxon>
        <taxon>Sordariomycetes</taxon>
        <taxon>Sordariomycetidae</taxon>
        <taxon>Sordariales</taxon>
        <taxon>Schizotheciaceae</taxon>
        <taxon>Echria</taxon>
    </lineage>
</organism>
<dbReference type="EMBL" id="MU839837">
    <property type="protein sequence ID" value="KAK1753806.1"/>
    <property type="molecule type" value="Genomic_DNA"/>
</dbReference>
<reference evidence="2" key="1">
    <citation type="submission" date="2023-06" db="EMBL/GenBank/DDBJ databases">
        <title>Genome-scale phylogeny and comparative genomics of the fungal order Sordariales.</title>
        <authorList>
            <consortium name="Lawrence Berkeley National Laboratory"/>
            <person name="Hensen N."/>
            <person name="Bonometti L."/>
            <person name="Westerberg I."/>
            <person name="Brannstrom I.O."/>
            <person name="Guillou S."/>
            <person name="Cros-Aarteil S."/>
            <person name="Calhoun S."/>
            <person name="Haridas S."/>
            <person name="Kuo A."/>
            <person name="Mondo S."/>
            <person name="Pangilinan J."/>
            <person name="Riley R."/>
            <person name="Labutti K."/>
            <person name="Andreopoulos B."/>
            <person name="Lipzen A."/>
            <person name="Chen C."/>
            <person name="Yanf M."/>
            <person name="Daum C."/>
            <person name="Ng V."/>
            <person name="Clum A."/>
            <person name="Steindorff A."/>
            <person name="Ohm R."/>
            <person name="Martin F."/>
            <person name="Silar P."/>
            <person name="Natvig D."/>
            <person name="Lalanne C."/>
            <person name="Gautier V."/>
            <person name="Ament-Velasquez S.L."/>
            <person name="Kruys A."/>
            <person name="Hutchinson M.I."/>
            <person name="Powell A.J."/>
            <person name="Barry K."/>
            <person name="Miller A.N."/>
            <person name="Grigoriev I.V."/>
            <person name="Debuchy R."/>
            <person name="Gladieux P."/>
            <person name="Thoren M.H."/>
            <person name="Johannesson H."/>
        </authorList>
    </citation>
    <scope>NUCLEOTIDE SEQUENCE</scope>
    <source>
        <strain evidence="2">PSN4</strain>
    </source>
</reference>